<dbReference type="PANTHER" id="PTHR10722">
    <property type="entry name" value="60S RIBOSOMAL PROTEIN L19"/>
    <property type="match status" value="1"/>
</dbReference>
<evidence type="ECO:0000256" key="7">
    <source>
        <dbReference type="ARBA" id="ARBA00035324"/>
    </source>
</evidence>
<dbReference type="InterPro" id="IPR039547">
    <property type="entry name" value="Ribosomal_eL19"/>
</dbReference>
<dbReference type="Gene3D" id="1.10.1650.10">
    <property type="match status" value="1"/>
</dbReference>
<reference evidence="10" key="2">
    <citation type="submission" date="2025-09" db="UniProtKB">
        <authorList>
            <consortium name="Ensembl"/>
        </authorList>
    </citation>
    <scope>IDENTIFICATION</scope>
</reference>
<dbReference type="GO" id="GO:0003723">
    <property type="term" value="F:RNA binding"/>
    <property type="evidence" value="ECO:0007669"/>
    <property type="project" value="InterPro"/>
</dbReference>
<dbReference type="Proteomes" id="UP000472241">
    <property type="component" value="Unplaced"/>
</dbReference>
<keyword evidence="3" id="KW-0689">Ribosomal protein</keyword>
<dbReference type="Pfam" id="PF01280">
    <property type="entry name" value="Ribosomal_L19e"/>
    <property type="match status" value="1"/>
</dbReference>
<dbReference type="SMART" id="SM01416">
    <property type="entry name" value="Ribosomal_L19e"/>
    <property type="match status" value="1"/>
</dbReference>
<evidence type="ECO:0000313" key="11">
    <source>
        <dbReference type="Proteomes" id="UP000472241"/>
    </source>
</evidence>
<dbReference type="GO" id="GO:0006412">
    <property type="term" value="P:translation"/>
    <property type="evidence" value="ECO:0007669"/>
    <property type="project" value="InterPro"/>
</dbReference>
<dbReference type="Ensembl" id="ENSLCNT00005039204.1">
    <property type="protein sequence ID" value="ENSLCNP00005035151.1"/>
    <property type="gene ID" value="ENSLCNG00005022812.1"/>
</dbReference>
<protein>
    <recommendedName>
        <fullName evidence="6">Large ribosomal subunit protein eL19</fullName>
    </recommendedName>
    <alternativeName>
        <fullName evidence="7">60S ribosomal protein L19</fullName>
    </alternativeName>
</protein>
<evidence type="ECO:0000256" key="2">
    <source>
        <dbReference type="ARBA" id="ARBA00011133"/>
    </source>
</evidence>
<dbReference type="FunFam" id="1.10.1650.10:FF:000001">
    <property type="entry name" value="Ribosomal protein L19"/>
    <property type="match status" value="1"/>
</dbReference>
<dbReference type="InterPro" id="IPR035970">
    <property type="entry name" value="60S_ribosomal_eL19_sf"/>
</dbReference>
<name>A0A667ILS3_LYNCA</name>
<feature type="region of interest" description="Disordered" evidence="8">
    <location>
        <begin position="151"/>
        <end position="175"/>
    </location>
</feature>
<sequence>MSVLRLRKRLASRVLRCGTKKVWLDPSETHETANAGSHQQIRKLIRDGLIIQKPVTVCSGVRCRKNTLARQKGRHTHTGKRKGTASARIIPCRLLRRYRESKEIARHTCLTARLARSSWLTPRRPADLRPRKPAKGREDWLQAKEEEIAKTLSKEEEEETEKEAPLCRLSKNAKW</sequence>
<dbReference type="GO" id="GO:0003735">
    <property type="term" value="F:structural constituent of ribosome"/>
    <property type="evidence" value="ECO:0007669"/>
    <property type="project" value="InterPro"/>
</dbReference>
<evidence type="ECO:0000256" key="1">
    <source>
        <dbReference type="ARBA" id="ARBA00011082"/>
    </source>
</evidence>
<dbReference type="Gene3D" id="1.10.1200.240">
    <property type="match status" value="1"/>
</dbReference>
<accession>A0A667ILS3</accession>
<dbReference type="InterPro" id="IPR000196">
    <property type="entry name" value="Ribosomal_eL19_dom"/>
</dbReference>
<evidence type="ECO:0000256" key="5">
    <source>
        <dbReference type="ARBA" id="ARBA00034092"/>
    </source>
</evidence>
<reference evidence="10" key="1">
    <citation type="submission" date="2025-08" db="UniProtKB">
        <authorList>
            <consortium name="Ensembl"/>
        </authorList>
    </citation>
    <scope>IDENTIFICATION</scope>
</reference>
<dbReference type="InterPro" id="IPR015972">
    <property type="entry name" value="Ribosomal_eL19_dom1"/>
</dbReference>
<evidence type="ECO:0000256" key="8">
    <source>
        <dbReference type="SAM" id="MobiDB-lite"/>
    </source>
</evidence>
<evidence type="ECO:0000256" key="3">
    <source>
        <dbReference type="ARBA" id="ARBA00022980"/>
    </source>
</evidence>
<feature type="compositionally biased region" description="Basic and acidic residues" evidence="8">
    <location>
        <begin position="124"/>
        <end position="142"/>
    </location>
</feature>
<keyword evidence="11" id="KW-1185">Reference proteome</keyword>
<feature type="region of interest" description="Disordered" evidence="8">
    <location>
        <begin position="123"/>
        <end position="142"/>
    </location>
</feature>
<dbReference type="SUPFAM" id="SSF48140">
    <property type="entry name" value="Ribosomal protein L19 (L19e)"/>
    <property type="match status" value="1"/>
</dbReference>
<dbReference type="AlphaFoldDB" id="A0A667ILS3"/>
<feature type="domain" description="Large ribosomal subunit protein eL19" evidence="9">
    <location>
        <begin position="3"/>
        <end position="118"/>
    </location>
</feature>
<comment type="similarity">
    <text evidence="1">Belongs to the eukaryotic ribosomal protein eL19 family.</text>
</comment>
<evidence type="ECO:0000313" key="10">
    <source>
        <dbReference type="Ensembl" id="ENSLCNP00005035151.1"/>
    </source>
</evidence>
<comment type="subunit">
    <text evidence="2">Component of the large ribosomal subunit.</text>
</comment>
<organism evidence="10 11">
    <name type="scientific">Lynx canadensis</name>
    <name type="common">Canada lynx</name>
    <name type="synonym">Felis canadensis</name>
    <dbReference type="NCBI Taxonomy" id="61383"/>
    <lineage>
        <taxon>Eukaryota</taxon>
        <taxon>Metazoa</taxon>
        <taxon>Chordata</taxon>
        <taxon>Craniata</taxon>
        <taxon>Vertebrata</taxon>
        <taxon>Euteleostomi</taxon>
        <taxon>Mammalia</taxon>
        <taxon>Eutheria</taxon>
        <taxon>Laurasiatheria</taxon>
        <taxon>Carnivora</taxon>
        <taxon>Feliformia</taxon>
        <taxon>Felidae</taxon>
        <taxon>Felinae</taxon>
        <taxon>Lynx</taxon>
    </lineage>
</organism>
<dbReference type="InterPro" id="IPR057259">
    <property type="entry name" value="Ribosomal_L19e"/>
</dbReference>
<keyword evidence="4" id="KW-0687">Ribonucleoprotein</keyword>
<dbReference type="GO" id="GO:0022625">
    <property type="term" value="C:cytosolic large ribosomal subunit"/>
    <property type="evidence" value="ECO:0007669"/>
    <property type="project" value="InterPro"/>
</dbReference>
<evidence type="ECO:0000259" key="9">
    <source>
        <dbReference type="SMART" id="SM01416"/>
    </source>
</evidence>
<comment type="function">
    <text evidence="5">Component of the large ribosomal subunit. The ribosome is a large ribonucleoprotein complex responsible for the synthesis of proteins in the cell.</text>
</comment>
<proteinExistence type="inferred from homology"/>
<evidence type="ECO:0000256" key="4">
    <source>
        <dbReference type="ARBA" id="ARBA00023274"/>
    </source>
</evidence>
<evidence type="ECO:0000256" key="6">
    <source>
        <dbReference type="ARBA" id="ARBA00035217"/>
    </source>
</evidence>